<evidence type="ECO:0000313" key="2">
    <source>
        <dbReference type="EMBL" id="MFC4262624.1"/>
    </source>
</evidence>
<reference evidence="3" key="1">
    <citation type="journal article" date="2019" name="Int. J. Syst. Evol. Microbiol.">
        <title>The Global Catalogue of Microorganisms (GCM) 10K type strain sequencing project: providing services to taxonomists for standard genome sequencing and annotation.</title>
        <authorList>
            <consortium name="The Broad Institute Genomics Platform"/>
            <consortium name="The Broad Institute Genome Sequencing Center for Infectious Disease"/>
            <person name="Wu L."/>
            <person name="Ma J."/>
        </authorList>
    </citation>
    <scope>NUCLEOTIDE SEQUENCE [LARGE SCALE GENOMIC DNA]</scope>
    <source>
        <strain evidence="3">CECT 8289</strain>
    </source>
</reference>
<accession>A0ABV8QUB0</accession>
<keyword evidence="3" id="KW-1185">Reference proteome</keyword>
<sequence length="213" mass="23817">MKKLITTVCIVMATLLVHAQSEKFVAAMQKNIAQIDAAFATPDALINLANNFERIGNAEKNQWLPYYYAAYCQVNYAYMQKDATGNDALADKAQRWVALADSLQPNNSEISCVKSMIASIRMLVNPQQRFMEYGALSEKELKNAKEQDPTNPRPYLLKGQTLKYTPEQYGGGCKKAMTELEKAAEKFAAFKVASNIHPNWGGDYTNKLIAECK</sequence>
<dbReference type="EMBL" id="JBHSCZ010000001">
    <property type="protein sequence ID" value="MFC4262624.1"/>
    <property type="molecule type" value="Genomic_DNA"/>
</dbReference>
<gene>
    <name evidence="2" type="ORF">ACFOWM_07035</name>
</gene>
<evidence type="ECO:0000313" key="3">
    <source>
        <dbReference type="Proteomes" id="UP001595907"/>
    </source>
</evidence>
<dbReference type="Proteomes" id="UP001595907">
    <property type="component" value="Unassembled WGS sequence"/>
</dbReference>
<organism evidence="2 3">
    <name type="scientific">Ferruginibacter yonginensis</name>
    <dbReference type="NCBI Taxonomy" id="1310416"/>
    <lineage>
        <taxon>Bacteria</taxon>
        <taxon>Pseudomonadati</taxon>
        <taxon>Bacteroidota</taxon>
        <taxon>Chitinophagia</taxon>
        <taxon>Chitinophagales</taxon>
        <taxon>Chitinophagaceae</taxon>
        <taxon>Ferruginibacter</taxon>
    </lineage>
</organism>
<proteinExistence type="predicted"/>
<evidence type="ECO:0000256" key="1">
    <source>
        <dbReference type="SAM" id="SignalP"/>
    </source>
</evidence>
<protein>
    <recommendedName>
        <fullName evidence="4">Sel1 repeat family protein</fullName>
    </recommendedName>
</protein>
<feature type="signal peptide" evidence="1">
    <location>
        <begin position="1"/>
        <end position="19"/>
    </location>
</feature>
<keyword evidence="1" id="KW-0732">Signal</keyword>
<dbReference type="RefSeq" id="WP_379708223.1">
    <property type="nucleotide sequence ID" value="NZ_JBHSCZ010000001.1"/>
</dbReference>
<feature type="chain" id="PRO_5046831307" description="Sel1 repeat family protein" evidence="1">
    <location>
        <begin position="20"/>
        <end position="213"/>
    </location>
</feature>
<name>A0ABV8QUB0_9BACT</name>
<evidence type="ECO:0008006" key="4">
    <source>
        <dbReference type="Google" id="ProtNLM"/>
    </source>
</evidence>
<comment type="caution">
    <text evidence="2">The sequence shown here is derived from an EMBL/GenBank/DDBJ whole genome shotgun (WGS) entry which is preliminary data.</text>
</comment>